<evidence type="ECO:0000313" key="1">
    <source>
        <dbReference type="EMBL" id="WAG58822.1"/>
    </source>
</evidence>
<reference evidence="1" key="1">
    <citation type="submission" date="2021-11" db="EMBL/GenBank/DDBJ databases">
        <title>Clostridia strains as spoilage organisms.</title>
        <authorList>
            <person name="Wambui J."/>
            <person name="Stevens M.J.A."/>
            <person name="Stephan R."/>
        </authorList>
    </citation>
    <scope>NUCLEOTIDE SEQUENCE</scope>
    <source>
        <strain evidence="1">CF009</strain>
    </source>
</reference>
<proteinExistence type="predicted"/>
<dbReference type="AlphaFoldDB" id="A0AA47I444"/>
<dbReference type="Proteomes" id="UP001164733">
    <property type="component" value="Chromosome"/>
</dbReference>
<accession>A0AA47I444</accession>
<gene>
    <name evidence="1" type="ORF">LL038_14285</name>
</gene>
<protein>
    <submittedName>
        <fullName evidence="1">Uncharacterized protein</fullName>
    </submittedName>
</protein>
<sequence length="136" mass="15894">MDNETEKVIIDLINDKNNKLNPLNIGGNLLEIKTKQYKIIECVEKNLTQQEILCGLDDTQYKYIDEDLKNIDIKLFKIKIEDEITNRLKANDGRYNISIRALESINKKLVKIEDILKIQKYDMVFMGKFGSEKLLL</sequence>
<name>A0AA47I444_9CLOT</name>
<organism evidence="1 2">
    <name type="scientific">Clostridium estertheticum</name>
    <dbReference type="NCBI Taxonomy" id="238834"/>
    <lineage>
        <taxon>Bacteria</taxon>
        <taxon>Bacillati</taxon>
        <taxon>Bacillota</taxon>
        <taxon>Clostridia</taxon>
        <taxon>Eubacteriales</taxon>
        <taxon>Clostridiaceae</taxon>
        <taxon>Clostridium</taxon>
    </lineage>
</organism>
<dbReference type="EMBL" id="CP086239">
    <property type="protein sequence ID" value="WAG58822.1"/>
    <property type="molecule type" value="Genomic_DNA"/>
</dbReference>
<dbReference type="RefSeq" id="WP_216122065.1">
    <property type="nucleotide sequence ID" value="NZ_CP086239.1"/>
</dbReference>
<evidence type="ECO:0000313" key="2">
    <source>
        <dbReference type="Proteomes" id="UP001164733"/>
    </source>
</evidence>